<sequence>MAQYVFKTTGTVQQLAEYIDSVVLGKSISASLEEVYESRDGKFAMRCYERYSYLGKNRVSLTVSIYDHDSYIECVAMSSGGSQAVFLKINTFGESSFLNSLTSALNAYKPL</sequence>
<organism evidence="1 2">
    <name type="scientific">Erysipelothrix larvae</name>
    <dbReference type="NCBI Taxonomy" id="1514105"/>
    <lineage>
        <taxon>Bacteria</taxon>
        <taxon>Bacillati</taxon>
        <taxon>Bacillota</taxon>
        <taxon>Erysipelotrichia</taxon>
        <taxon>Erysipelotrichales</taxon>
        <taxon>Erysipelotrichaceae</taxon>
        <taxon>Erysipelothrix</taxon>
    </lineage>
</organism>
<dbReference type="Proteomes" id="UP000063781">
    <property type="component" value="Chromosome"/>
</dbReference>
<keyword evidence="2" id="KW-1185">Reference proteome</keyword>
<dbReference type="KEGG" id="erl:AOC36_10115"/>
<dbReference type="OrthoDB" id="4774735at2"/>
<dbReference type="RefSeq" id="WP_067633896.1">
    <property type="nucleotide sequence ID" value="NZ_CP013213.1"/>
</dbReference>
<name>A0A0X8H1F4_9FIRM</name>
<accession>A0A0X8H1F4</accession>
<dbReference type="Pfam" id="PF19524">
    <property type="entry name" value="DUF6054"/>
    <property type="match status" value="1"/>
</dbReference>
<protein>
    <submittedName>
        <fullName evidence="1">Uncharacterized protein</fullName>
    </submittedName>
</protein>
<gene>
    <name evidence="1" type="ORF">AOC36_10115</name>
</gene>
<dbReference type="InterPro" id="IPR046117">
    <property type="entry name" value="DUF6054"/>
</dbReference>
<proteinExistence type="predicted"/>
<evidence type="ECO:0000313" key="2">
    <source>
        <dbReference type="Proteomes" id="UP000063781"/>
    </source>
</evidence>
<reference evidence="1 2" key="1">
    <citation type="submission" date="2015-10" db="EMBL/GenBank/DDBJ databases">
        <title>Erysipelothrix larvae sp. LV19 isolated from the larval gut of the rhinoceros beetle, Trypoxylus dichotomus.</title>
        <authorList>
            <person name="Lim S."/>
            <person name="Kim B.-C."/>
        </authorList>
    </citation>
    <scope>NUCLEOTIDE SEQUENCE [LARGE SCALE GENOMIC DNA]</scope>
    <source>
        <strain evidence="1 2">LV19</strain>
    </source>
</reference>
<evidence type="ECO:0000313" key="1">
    <source>
        <dbReference type="EMBL" id="AMC94313.1"/>
    </source>
</evidence>
<dbReference type="EMBL" id="CP013213">
    <property type="protein sequence ID" value="AMC94313.1"/>
    <property type="molecule type" value="Genomic_DNA"/>
</dbReference>
<dbReference type="AlphaFoldDB" id="A0A0X8H1F4"/>